<dbReference type="PROSITE" id="PS51318">
    <property type="entry name" value="TAT"/>
    <property type="match status" value="1"/>
</dbReference>
<gene>
    <name evidence="4" type="ORF">I5731_10045</name>
</gene>
<dbReference type="InterPro" id="IPR036249">
    <property type="entry name" value="Thioredoxin-like_sf"/>
</dbReference>
<dbReference type="EMBL" id="JADZLT010000050">
    <property type="protein sequence ID" value="MBH0238163.1"/>
    <property type="molecule type" value="Genomic_DNA"/>
</dbReference>
<feature type="domain" description="Thioredoxin" evidence="3">
    <location>
        <begin position="18"/>
        <end position="212"/>
    </location>
</feature>
<comment type="function">
    <text evidence="1">May be required for disulfide bond formation in some proteins.</text>
</comment>
<sequence length="213" mass="23253">MLTRRDLLAGTAVGIGLLMLPGFVRASFAQTVDGVKLMVPGPLGEMSLGEETAPVTVIEYASMTCGHCARFHADTYEAFKTKYVDTGQARFILREFPLDPLAAAGFMLARAAPGDRYFEMVSLLFETQRQWAYTDDPVTALLGIARQVGFTQESFEAALKNQELLDGVNWVRNRAAQEFGVDATPTFFINGEKKSGALSMDELDAAITPLLKS</sequence>
<comment type="similarity">
    <text evidence="2">Belongs to the thioredoxin family. DsbA subfamily.</text>
</comment>
<dbReference type="Gene3D" id="3.40.30.10">
    <property type="entry name" value="Glutaredoxin"/>
    <property type="match status" value="1"/>
</dbReference>
<dbReference type="PANTHER" id="PTHR13887">
    <property type="entry name" value="GLUTATHIONE S-TRANSFERASE KAPPA"/>
    <property type="match status" value="1"/>
</dbReference>
<protein>
    <submittedName>
        <fullName evidence="4">DsbA family protein</fullName>
    </submittedName>
</protein>
<name>A0A931MWY4_9HYPH</name>
<proteinExistence type="inferred from homology"/>
<evidence type="ECO:0000256" key="2">
    <source>
        <dbReference type="ARBA" id="ARBA00005791"/>
    </source>
</evidence>
<comment type="caution">
    <text evidence="4">The sequence shown here is derived from an EMBL/GenBank/DDBJ whole genome shotgun (WGS) entry which is preliminary data.</text>
</comment>
<accession>A0A931MWY4</accession>
<evidence type="ECO:0000313" key="4">
    <source>
        <dbReference type="EMBL" id="MBH0238163.1"/>
    </source>
</evidence>
<dbReference type="PANTHER" id="PTHR13887:SF56">
    <property type="entry name" value="THIOREDOXIN-LIKE REDUCTASE RV2466C"/>
    <property type="match status" value="1"/>
</dbReference>
<dbReference type="SUPFAM" id="SSF52833">
    <property type="entry name" value="Thioredoxin-like"/>
    <property type="match status" value="1"/>
</dbReference>
<dbReference type="InterPro" id="IPR013766">
    <property type="entry name" value="Thioredoxin_domain"/>
</dbReference>
<dbReference type="InterPro" id="IPR012336">
    <property type="entry name" value="Thioredoxin-like_fold"/>
</dbReference>
<dbReference type="Pfam" id="PF13462">
    <property type="entry name" value="Thioredoxin_4"/>
    <property type="match status" value="1"/>
</dbReference>
<dbReference type="AlphaFoldDB" id="A0A931MWY4"/>
<dbReference type="PROSITE" id="PS51352">
    <property type="entry name" value="THIOREDOXIN_2"/>
    <property type="match status" value="1"/>
</dbReference>
<dbReference type="Proteomes" id="UP000631694">
    <property type="component" value="Unassembled WGS sequence"/>
</dbReference>
<keyword evidence="5" id="KW-1185">Reference proteome</keyword>
<dbReference type="RefSeq" id="WP_197311253.1">
    <property type="nucleotide sequence ID" value="NZ_JADZLT010000050.1"/>
</dbReference>
<dbReference type="InterPro" id="IPR006311">
    <property type="entry name" value="TAT_signal"/>
</dbReference>
<evidence type="ECO:0000313" key="5">
    <source>
        <dbReference type="Proteomes" id="UP000631694"/>
    </source>
</evidence>
<evidence type="ECO:0000256" key="1">
    <source>
        <dbReference type="ARBA" id="ARBA00003565"/>
    </source>
</evidence>
<organism evidence="4 5">
    <name type="scientific">Methylobrevis albus</name>
    <dbReference type="NCBI Taxonomy" id="2793297"/>
    <lineage>
        <taxon>Bacteria</taxon>
        <taxon>Pseudomonadati</taxon>
        <taxon>Pseudomonadota</taxon>
        <taxon>Alphaproteobacteria</taxon>
        <taxon>Hyphomicrobiales</taxon>
        <taxon>Pleomorphomonadaceae</taxon>
        <taxon>Methylobrevis</taxon>
    </lineage>
</organism>
<evidence type="ECO:0000259" key="3">
    <source>
        <dbReference type="PROSITE" id="PS51352"/>
    </source>
</evidence>
<reference evidence="4" key="1">
    <citation type="submission" date="2020-12" db="EMBL/GenBank/DDBJ databases">
        <title>Methylobrevis albus sp. nov., isolated from fresh water lack sediment.</title>
        <authorList>
            <person name="Zou Q."/>
        </authorList>
    </citation>
    <scope>NUCLEOTIDE SEQUENCE</scope>
    <source>
        <strain evidence="4">L22</strain>
    </source>
</reference>